<gene>
    <name evidence="1" type="ORF">SAMN05421749_101215</name>
</gene>
<organism evidence="1 2">
    <name type="scientific">Acinetobacter marinus</name>
    <dbReference type="NCBI Taxonomy" id="281375"/>
    <lineage>
        <taxon>Bacteria</taxon>
        <taxon>Pseudomonadati</taxon>
        <taxon>Pseudomonadota</taxon>
        <taxon>Gammaproteobacteria</taxon>
        <taxon>Moraxellales</taxon>
        <taxon>Moraxellaceae</taxon>
        <taxon>Acinetobacter</taxon>
    </lineage>
</organism>
<dbReference type="InterPro" id="IPR009218">
    <property type="entry name" value="HD_phosphohydro"/>
</dbReference>
<dbReference type="SUPFAM" id="SSF109604">
    <property type="entry name" value="HD-domain/PDEase-like"/>
    <property type="match status" value="1"/>
</dbReference>
<protein>
    <submittedName>
        <fullName evidence="1">Predicted metal-dependent phosphohydrolase, HD superfamily</fullName>
    </submittedName>
</protein>
<dbReference type="OrthoDB" id="9808993at2"/>
<dbReference type="PANTHER" id="PTHR21174">
    <property type="match status" value="1"/>
</dbReference>
<name>A0A1G6GPD3_9GAMM</name>
<proteinExistence type="predicted"/>
<reference evidence="2" key="1">
    <citation type="submission" date="2016-09" db="EMBL/GenBank/DDBJ databases">
        <authorList>
            <person name="Varghese N."/>
            <person name="Submissions S."/>
        </authorList>
    </citation>
    <scope>NUCLEOTIDE SEQUENCE [LARGE SCALE GENOMIC DNA]</scope>
    <source>
        <strain evidence="2">ANC 3699</strain>
    </source>
</reference>
<accession>A0A1G6GPD3</accession>
<sequence>MLKITFLSLLDRYTTDEVLKNQLWAEIETHYAEQGRHYHTLLHLEALLTHLNAVESNIACWDSILFCLYYHDMIYDVNRSDNEEKSAELATQRMTQLKISNEIIQLCRSHILATKSHQRSTNQDTNYFLDADLSILGQAWDVYSQYTAQIRQEYAIYPEKIYSAGRKKVVQHFLEMQRIYKTDYFYDRLEAQAKCNLQQELHLLNTL</sequence>
<evidence type="ECO:0000313" key="1">
    <source>
        <dbReference type="EMBL" id="SDB83625.1"/>
    </source>
</evidence>
<keyword evidence="1" id="KW-0378">Hydrolase</keyword>
<dbReference type="PANTHER" id="PTHR21174:SF0">
    <property type="entry name" value="HD PHOSPHOHYDROLASE FAMILY PROTEIN-RELATED"/>
    <property type="match status" value="1"/>
</dbReference>
<dbReference type="EMBL" id="FMYK01000001">
    <property type="protein sequence ID" value="SDB83625.1"/>
    <property type="molecule type" value="Genomic_DNA"/>
</dbReference>
<dbReference type="Proteomes" id="UP000242317">
    <property type="component" value="Unassembled WGS sequence"/>
</dbReference>
<dbReference type="RefSeq" id="WP_092614742.1">
    <property type="nucleotide sequence ID" value="NZ_FMYK01000001.1"/>
</dbReference>
<evidence type="ECO:0000313" key="2">
    <source>
        <dbReference type="Proteomes" id="UP000242317"/>
    </source>
</evidence>
<dbReference type="PIRSF" id="PIRSF035170">
    <property type="entry name" value="HD_phosphohydro"/>
    <property type="match status" value="1"/>
</dbReference>
<keyword evidence="2" id="KW-1185">Reference proteome</keyword>
<dbReference type="AlphaFoldDB" id="A0A1G6GPD3"/>
<dbReference type="GO" id="GO:0016787">
    <property type="term" value="F:hydrolase activity"/>
    <property type="evidence" value="ECO:0007669"/>
    <property type="project" value="UniProtKB-KW"/>
</dbReference>